<evidence type="ECO:0000256" key="5">
    <source>
        <dbReference type="ARBA" id="ARBA00024042"/>
    </source>
</evidence>
<evidence type="ECO:0000259" key="8">
    <source>
        <dbReference type="PROSITE" id="PS51349"/>
    </source>
</evidence>
<feature type="binding site" evidence="7">
    <location>
        <position position="153"/>
    </location>
    <ligand>
        <name>FMN</name>
        <dbReference type="ChEBI" id="CHEBI:58210"/>
    </ligand>
</feature>
<dbReference type="InterPro" id="IPR000262">
    <property type="entry name" value="FMN-dep_DH"/>
</dbReference>
<feature type="binding site" evidence="7">
    <location>
        <position position="155"/>
    </location>
    <ligand>
        <name>glyoxylate</name>
        <dbReference type="ChEBI" id="CHEBI:36655"/>
    </ligand>
</feature>
<organism evidence="9 10">
    <name type="scientific">Sphingomonas aracearum</name>
    <dbReference type="NCBI Taxonomy" id="2283317"/>
    <lineage>
        <taxon>Bacteria</taxon>
        <taxon>Pseudomonadati</taxon>
        <taxon>Pseudomonadota</taxon>
        <taxon>Alphaproteobacteria</taxon>
        <taxon>Sphingomonadales</taxon>
        <taxon>Sphingomonadaceae</taxon>
        <taxon>Sphingomonas</taxon>
    </lineage>
</organism>
<dbReference type="PIRSF" id="PIRSF000138">
    <property type="entry name" value="Al-hdrx_acd_dh"/>
    <property type="match status" value="1"/>
</dbReference>
<proteinExistence type="inferred from homology"/>
<evidence type="ECO:0000256" key="4">
    <source>
        <dbReference type="ARBA" id="ARBA00023002"/>
    </source>
</evidence>
<dbReference type="PROSITE" id="PS51349">
    <property type="entry name" value="FMN_HYDROXY_ACID_DH_2"/>
    <property type="match status" value="1"/>
</dbReference>
<sequence length="377" mass="39138">MTSAGEAPLPPLATIPPDLRSLADYEQRARAHLPAATWAHVEDRAGRGITLDDNRAAFDRVRLLPRALASLAGGSTASTLLGVHHPCPVLLGPVAYQRLAHAEGELATIRAATALGTGSVLSTLSSVPLEQVAAARLQAADQLDVAPAPLWFQLYLQPRREDSATLLRRAEAAGYQAIVLTIDAGVKRSGFVLPPGVEAANLAGMEAPRHVASAGGRLLFGTALTDAVPTWEDLAWLRAATDLPVLVKGMLVGDDLERALAAGADGLILSNHGGRVLDGLPATLDLLPQVAAAVAGRVPVLLDGGVRTGTDVVKALCLGAIAVLVARPVLHALAVAGLAGVAHLCHLLRAELELAMAQLGCATLDDLTEERLFTTLR</sequence>
<evidence type="ECO:0000313" key="9">
    <source>
        <dbReference type="EMBL" id="RDE06119.1"/>
    </source>
</evidence>
<gene>
    <name evidence="9" type="ORF">DVW87_10395</name>
</gene>
<keyword evidence="4" id="KW-0560">Oxidoreductase</keyword>
<keyword evidence="2 7" id="KW-0285">Flavoprotein</keyword>
<feature type="domain" description="FMN hydroxy acid dehydrogenase" evidence="8">
    <location>
        <begin position="14"/>
        <end position="377"/>
    </location>
</feature>
<keyword evidence="10" id="KW-1185">Reference proteome</keyword>
<dbReference type="AlphaFoldDB" id="A0A369VWA6"/>
<feature type="binding site" evidence="7">
    <location>
        <position position="122"/>
    </location>
    <ligand>
        <name>FMN</name>
        <dbReference type="ChEBI" id="CHEBI:58210"/>
    </ligand>
</feature>
<evidence type="ECO:0000256" key="7">
    <source>
        <dbReference type="PIRSR" id="PIRSR000138-2"/>
    </source>
</evidence>
<feature type="binding site" evidence="7">
    <location>
        <position position="248"/>
    </location>
    <ligand>
        <name>FMN</name>
        <dbReference type="ChEBI" id="CHEBI:58210"/>
    </ligand>
</feature>
<feature type="binding site" evidence="7">
    <location>
        <position position="270"/>
    </location>
    <ligand>
        <name>FMN</name>
        <dbReference type="ChEBI" id="CHEBI:58210"/>
    </ligand>
</feature>
<dbReference type="SUPFAM" id="SSF51395">
    <property type="entry name" value="FMN-linked oxidoreductases"/>
    <property type="match status" value="1"/>
</dbReference>
<dbReference type="Gene3D" id="3.20.20.70">
    <property type="entry name" value="Aldolase class I"/>
    <property type="match status" value="1"/>
</dbReference>
<evidence type="ECO:0000256" key="1">
    <source>
        <dbReference type="ARBA" id="ARBA00001917"/>
    </source>
</evidence>
<comment type="cofactor">
    <cofactor evidence="1">
        <name>FMN</name>
        <dbReference type="ChEBI" id="CHEBI:58210"/>
    </cofactor>
</comment>
<evidence type="ECO:0000313" key="10">
    <source>
        <dbReference type="Proteomes" id="UP000253918"/>
    </source>
</evidence>
<dbReference type="GO" id="GO:0016491">
    <property type="term" value="F:oxidoreductase activity"/>
    <property type="evidence" value="ECO:0007669"/>
    <property type="project" value="UniProtKB-KW"/>
</dbReference>
<evidence type="ECO:0000256" key="6">
    <source>
        <dbReference type="PIRSR" id="PIRSR000138-1"/>
    </source>
</evidence>
<feature type="binding site" evidence="7">
    <location>
        <position position="272"/>
    </location>
    <ligand>
        <name>glyoxylate</name>
        <dbReference type="ChEBI" id="CHEBI:36655"/>
    </ligand>
</feature>
<protein>
    <submittedName>
        <fullName evidence="9">Alpha-hydroxy-acid oxidizing protein</fullName>
    </submittedName>
</protein>
<comment type="caution">
    <text evidence="9">The sequence shown here is derived from an EMBL/GenBank/DDBJ whole genome shotgun (WGS) entry which is preliminary data.</text>
</comment>
<name>A0A369VWA6_9SPHN</name>
<dbReference type="Proteomes" id="UP000253918">
    <property type="component" value="Unassembled WGS sequence"/>
</dbReference>
<dbReference type="EMBL" id="QQNB01000002">
    <property type="protein sequence ID" value="RDE06119.1"/>
    <property type="molecule type" value="Genomic_DNA"/>
</dbReference>
<dbReference type="InterPro" id="IPR037396">
    <property type="entry name" value="FMN_HAD"/>
</dbReference>
<feature type="active site" description="Proton acceptor" evidence="6">
    <location>
        <position position="272"/>
    </location>
</feature>
<feature type="binding site" evidence="7">
    <location>
        <begin position="303"/>
        <end position="307"/>
    </location>
    <ligand>
        <name>FMN</name>
        <dbReference type="ChEBI" id="CHEBI:58210"/>
    </ligand>
</feature>
<dbReference type="GO" id="GO:0010181">
    <property type="term" value="F:FMN binding"/>
    <property type="evidence" value="ECO:0007669"/>
    <property type="project" value="InterPro"/>
</dbReference>
<dbReference type="CDD" id="cd02809">
    <property type="entry name" value="alpha_hydroxyacid_oxid_FMN"/>
    <property type="match status" value="1"/>
</dbReference>
<dbReference type="InterPro" id="IPR013785">
    <property type="entry name" value="Aldolase_TIM"/>
</dbReference>
<dbReference type="Pfam" id="PF01070">
    <property type="entry name" value="FMN_dh"/>
    <property type="match status" value="1"/>
</dbReference>
<keyword evidence="3 7" id="KW-0288">FMN</keyword>
<evidence type="ECO:0000256" key="2">
    <source>
        <dbReference type="ARBA" id="ARBA00022630"/>
    </source>
</evidence>
<feature type="binding site" evidence="7">
    <location>
        <begin position="93"/>
        <end position="95"/>
    </location>
    <ligand>
        <name>FMN</name>
        <dbReference type="ChEBI" id="CHEBI:58210"/>
    </ligand>
</feature>
<accession>A0A369VWA6</accession>
<dbReference type="InterPro" id="IPR012133">
    <property type="entry name" value="Alpha-hydoxy_acid_DH_FMN"/>
</dbReference>
<reference evidence="9 10" key="1">
    <citation type="submission" date="2018-07" db="EMBL/GenBank/DDBJ databases">
        <title>a novel species of Sphingomonas isolated from the rhizosphere soil of Araceae plant.</title>
        <authorList>
            <person name="Zhiyong W."/>
            <person name="Qinglan Z."/>
            <person name="Zhiwei F."/>
            <person name="Ding X."/>
            <person name="Gejiao W."/>
            <person name="Shixue Z."/>
        </authorList>
    </citation>
    <scope>NUCLEOTIDE SEQUENCE [LARGE SCALE GENOMIC DNA]</scope>
    <source>
        <strain evidence="9 10">WZY 27</strain>
    </source>
</reference>
<feature type="binding site" evidence="7">
    <location>
        <position position="275"/>
    </location>
    <ligand>
        <name>glyoxylate</name>
        <dbReference type="ChEBI" id="CHEBI:36655"/>
    </ligand>
</feature>
<feature type="binding site" evidence="7">
    <location>
        <position position="181"/>
    </location>
    <ligand>
        <name>FMN</name>
        <dbReference type="ChEBI" id="CHEBI:58210"/>
    </ligand>
</feature>
<dbReference type="PANTHER" id="PTHR10578:SF107">
    <property type="entry name" value="2-HYDROXYACID OXIDASE 1"/>
    <property type="match status" value="1"/>
</dbReference>
<dbReference type="OrthoDB" id="9770452at2"/>
<comment type="similarity">
    <text evidence="5">Belongs to the FMN-dependent alpha-hydroxy acid dehydrogenase family.</text>
</comment>
<evidence type="ECO:0000256" key="3">
    <source>
        <dbReference type="ARBA" id="ARBA00022643"/>
    </source>
</evidence>
<dbReference type="PANTHER" id="PTHR10578">
    <property type="entry name" value="S -2-HYDROXY-ACID OXIDASE-RELATED"/>
    <property type="match status" value="1"/>
</dbReference>